<keyword evidence="5" id="KW-1185">Reference proteome</keyword>
<dbReference type="PANTHER" id="PTHR42796:SF4">
    <property type="entry name" value="FUMARYLACETOACETATE HYDROLASE DOMAIN-CONTAINING PROTEIN 2A"/>
    <property type="match status" value="1"/>
</dbReference>
<evidence type="ECO:0000259" key="3">
    <source>
        <dbReference type="Pfam" id="PF01557"/>
    </source>
</evidence>
<dbReference type="EMBL" id="CAQQ02161897">
    <property type="status" value="NOT_ANNOTATED_CDS"/>
    <property type="molecule type" value="Genomic_DNA"/>
</dbReference>
<dbReference type="InterPro" id="IPR036663">
    <property type="entry name" value="Fumarylacetoacetase_C_sf"/>
</dbReference>
<comment type="similarity">
    <text evidence="1">Belongs to the FAH family.</text>
</comment>
<dbReference type="GO" id="GO:0044281">
    <property type="term" value="P:small molecule metabolic process"/>
    <property type="evidence" value="ECO:0007669"/>
    <property type="project" value="UniProtKB-ARBA"/>
</dbReference>
<evidence type="ECO:0000256" key="2">
    <source>
        <dbReference type="ARBA" id="ARBA00022723"/>
    </source>
</evidence>
<protein>
    <recommendedName>
        <fullName evidence="3">Fumarylacetoacetase-like C-terminal domain-containing protein</fullName>
    </recommendedName>
</protein>
<evidence type="ECO:0000313" key="4">
    <source>
        <dbReference type="EnsemblMetazoa" id="MESCA007174-PA"/>
    </source>
</evidence>
<dbReference type="Pfam" id="PF01557">
    <property type="entry name" value="FAA_hydrolase"/>
    <property type="match status" value="1"/>
</dbReference>
<name>T1GTX6_MEGSC</name>
<dbReference type="SUPFAM" id="SSF56529">
    <property type="entry name" value="FAH"/>
    <property type="match status" value="1"/>
</dbReference>
<organism evidence="4 5">
    <name type="scientific">Megaselia scalaris</name>
    <name type="common">Humpbacked fly</name>
    <name type="synonym">Phora scalaris</name>
    <dbReference type="NCBI Taxonomy" id="36166"/>
    <lineage>
        <taxon>Eukaryota</taxon>
        <taxon>Metazoa</taxon>
        <taxon>Ecdysozoa</taxon>
        <taxon>Arthropoda</taxon>
        <taxon>Hexapoda</taxon>
        <taxon>Insecta</taxon>
        <taxon>Pterygota</taxon>
        <taxon>Neoptera</taxon>
        <taxon>Endopterygota</taxon>
        <taxon>Diptera</taxon>
        <taxon>Brachycera</taxon>
        <taxon>Muscomorpha</taxon>
        <taxon>Platypezoidea</taxon>
        <taxon>Phoridae</taxon>
        <taxon>Megaseliini</taxon>
        <taxon>Megaselia</taxon>
    </lineage>
</organism>
<proteinExistence type="inferred from homology"/>
<dbReference type="GO" id="GO:0046872">
    <property type="term" value="F:metal ion binding"/>
    <property type="evidence" value="ECO:0007669"/>
    <property type="project" value="UniProtKB-KW"/>
</dbReference>
<reference evidence="4" key="2">
    <citation type="submission" date="2015-06" db="UniProtKB">
        <authorList>
            <consortium name="EnsemblMetazoa"/>
        </authorList>
    </citation>
    <scope>IDENTIFICATION</scope>
</reference>
<dbReference type="OMA" id="EACIAWV"/>
<dbReference type="Proteomes" id="UP000015102">
    <property type="component" value="Unassembled WGS sequence"/>
</dbReference>
<evidence type="ECO:0000256" key="1">
    <source>
        <dbReference type="ARBA" id="ARBA00010211"/>
    </source>
</evidence>
<dbReference type="InterPro" id="IPR051121">
    <property type="entry name" value="FAH"/>
</dbReference>
<dbReference type="HOGENOM" id="CLU_028458_2_4_1"/>
<dbReference type="AlphaFoldDB" id="T1GTX6"/>
<evidence type="ECO:0000313" key="5">
    <source>
        <dbReference type="Proteomes" id="UP000015102"/>
    </source>
</evidence>
<dbReference type="STRING" id="36166.T1GTX6"/>
<dbReference type="EnsemblMetazoa" id="MESCA007174-RA">
    <property type="protein sequence ID" value="MESCA007174-PA"/>
    <property type="gene ID" value="MESCA007174"/>
</dbReference>
<dbReference type="InterPro" id="IPR011234">
    <property type="entry name" value="Fumarylacetoacetase-like_C"/>
</dbReference>
<keyword evidence="2" id="KW-0479">Metal-binding</keyword>
<accession>T1GTX6</accession>
<feature type="domain" description="Fumarylacetoacetase-like C-terminal" evidence="3">
    <location>
        <begin position="1"/>
        <end position="104"/>
    </location>
</feature>
<dbReference type="GO" id="GO:0003824">
    <property type="term" value="F:catalytic activity"/>
    <property type="evidence" value="ECO:0007669"/>
    <property type="project" value="InterPro"/>
</dbReference>
<dbReference type="Gene3D" id="3.90.850.10">
    <property type="entry name" value="Fumarylacetoacetase-like, C-terminal domain"/>
    <property type="match status" value="1"/>
</dbReference>
<sequence length="106" mass="11516">MDSFCPLGPSIVHKCYVKDPQNLTLTSKVNGVIKQNGNTKDMIYKIDEIIEHLTQAITLKPGDIILTGTPAGVGMHRSPPEYLKPGDVVESEIQCIGTLLNKVVEG</sequence>
<dbReference type="PANTHER" id="PTHR42796">
    <property type="entry name" value="FUMARYLACETOACETATE HYDROLASE DOMAIN-CONTAINING PROTEIN 2A-RELATED"/>
    <property type="match status" value="1"/>
</dbReference>
<reference evidence="5" key="1">
    <citation type="submission" date="2013-02" db="EMBL/GenBank/DDBJ databases">
        <authorList>
            <person name="Hughes D."/>
        </authorList>
    </citation>
    <scope>NUCLEOTIDE SEQUENCE</scope>
    <source>
        <strain>Durham</strain>
        <strain evidence="5">NC isolate 2 -- Noor lab</strain>
    </source>
</reference>